<gene>
    <name evidence="1" type="ORF">GX302_02620</name>
</gene>
<comment type="caution">
    <text evidence="1">The sequence shown here is derived from an EMBL/GenBank/DDBJ whole genome shotgun (WGS) entry which is preliminary data.</text>
</comment>
<dbReference type="RefSeq" id="WP_167829645.1">
    <property type="nucleotide sequence ID" value="NZ_CP032683.1"/>
</dbReference>
<proteinExistence type="predicted"/>
<evidence type="ECO:0000313" key="2">
    <source>
        <dbReference type="Proteomes" id="UP000585579"/>
    </source>
</evidence>
<accession>A0A7K4ASS1</accession>
<dbReference type="EMBL" id="JAAYQL010000014">
    <property type="protein sequence ID" value="NLK31755.1"/>
    <property type="molecule type" value="Genomic_DNA"/>
</dbReference>
<protein>
    <submittedName>
        <fullName evidence="1">Uncharacterized protein</fullName>
    </submittedName>
</protein>
<dbReference type="GeneID" id="53689278"/>
<reference evidence="1 2" key="1">
    <citation type="journal article" date="2020" name="Biotechnol. Biofuels">
        <title>New insights from the biogas microbiome by comprehensive genome-resolved metagenomics of nearly 1600 species originating from multiple anaerobic digesters.</title>
        <authorList>
            <person name="Campanaro S."/>
            <person name="Treu L."/>
            <person name="Rodriguez-R L.M."/>
            <person name="Kovalovszki A."/>
            <person name="Ziels R.M."/>
            <person name="Maus I."/>
            <person name="Zhu X."/>
            <person name="Kougias P.G."/>
            <person name="Basile A."/>
            <person name="Luo G."/>
            <person name="Schluter A."/>
            <person name="Konstantinidis K.T."/>
            <person name="Angelidaki I."/>
        </authorList>
    </citation>
    <scope>NUCLEOTIDE SEQUENCE [LARGE SCALE GENOMIC DNA]</scope>
    <source>
        <strain evidence="1">AS22ysBPME_46</strain>
    </source>
</reference>
<dbReference type="AlphaFoldDB" id="A0A7K4ASS1"/>
<organism evidence="1 2">
    <name type="scientific">Methanosarcina flavescens</name>
    <dbReference type="NCBI Taxonomy" id="1715806"/>
    <lineage>
        <taxon>Archaea</taxon>
        <taxon>Methanobacteriati</taxon>
        <taxon>Methanobacteriota</taxon>
        <taxon>Stenosarchaea group</taxon>
        <taxon>Methanomicrobia</taxon>
        <taxon>Methanosarcinales</taxon>
        <taxon>Methanosarcinaceae</taxon>
        <taxon>Methanosarcina</taxon>
    </lineage>
</organism>
<sequence>MFERIYNCKKEAEELANGMDIDVKELYKALYECSENTAVNNIGLQNKGEKYPDKEK</sequence>
<name>A0A7K4ASS1_9EURY</name>
<evidence type="ECO:0000313" key="1">
    <source>
        <dbReference type="EMBL" id="NLK31755.1"/>
    </source>
</evidence>
<dbReference type="Proteomes" id="UP000585579">
    <property type="component" value="Unassembled WGS sequence"/>
</dbReference>